<dbReference type="SUPFAM" id="SSF51126">
    <property type="entry name" value="Pectin lyase-like"/>
    <property type="match status" value="3"/>
</dbReference>
<dbReference type="Pfam" id="PF12951">
    <property type="entry name" value="PATR"/>
    <property type="match status" value="3"/>
</dbReference>
<comment type="caution">
    <text evidence="3">The sequence shown here is derived from an EMBL/GenBank/DDBJ whole genome shotgun (WGS) entry which is preliminary data.</text>
</comment>
<dbReference type="PANTHER" id="PTHR35037:SF3">
    <property type="entry name" value="C-TERMINAL REGION OF AIDA-LIKE PROTEIN"/>
    <property type="match status" value="1"/>
</dbReference>
<accession>G2H098</accession>
<keyword evidence="2" id="KW-0812">Transmembrane</keyword>
<reference evidence="3 4" key="1">
    <citation type="journal article" date="2012" name="Genome Res.">
        <title>Genomic basis of endosymbiont-conferred protection against an insect parasitoid.</title>
        <authorList>
            <person name="Hansen A.K."/>
            <person name="Vorburger C."/>
            <person name="Moran N.A."/>
        </authorList>
    </citation>
    <scope>NUCLEOTIDE SEQUENCE [LARGE SCALE GENOMIC DNA]</scope>
    <source>
        <strain evidence="4">R5.15</strain>
    </source>
</reference>
<dbReference type="InterPro" id="IPR011050">
    <property type="entry name" value="Pectin_lyase_fold/virulence"/>
</dbReference>
<evidence type="ECO:0000313" key="3">
    <source>
        <dbReference type="EMBL" id="EGY28591.1"/>
    </source>
</evidence>
<dbReference type="RefSeq" id="WP_006707132.1">
    <property type="nucleotide sequence ID" value="NZ_AGCA01000351.1"/>
</dbReference>
<dbReference type="PATRIC" id="fig|1005043.3.peg.1355"/>
<dbReference type="NCBIfam" id="TIGR02601">
    <property type="entry name" value="autotrns_rpt"/>
    <property type="match status" value="1"/>
</dbReference>
<proteinExistence type="predicted"/>
<evidence type="ECO:0000256" key="2">
    <source>
        <dbReference type="SAM" id="Phobius"/>
    </source>
</evidence>
<dbReference type="InterPro" id="IPR012332">
    <property type="entry name" value="Autotransporter_pectin_lyase_C"/>
</dbReference>
<gene>
    <name evidence="3" type="ORF">Rin_00014780</name>
</gene>
<evidence type="ECO:0000313" key="4">
    <source>
        <dbReference type="Proteomes" id="UP000004116"/>
    </source>
</evidence>
<feature type="transmembrane region" description="Helical" evidence="2">
    <location>
        <begin position="12"/>
        <end position="35"/>
    </location>
</feature>
<dbReference type="EMBL" id="AGCA01000351">
    <property type="protein sequence ID" value="EGY28591.1"/>
    <property type="molecule type" value="Genomic_DNA"/>
</dbReference>
<name>G2H098_9ENTR</name>
<evidence type="ECO:0000256" key="1">
    <source>
        <dbReference type="ARBA" id="ARBA00022729"/>
    </source>
</evidence>
<dbReference type="OrthoDB" id="5760545at2"/>
<dbReference type="AlphaFoldDB" id="G2H098"/>
<dbReference type="InterPro" id="IPR051551">
    <property type="entry name" value="Autotransporter_adhesion"/>
</dbReference>
<keyword evidence="1" id="KW-0732">Signal</keyword>
<sequence>MNRRYYLIQDKVKYFLRILAIASHIFCISSVSIVYSSTQLNNGLVIFDRSDYFSNEVLNANGGAIEANANKLELHNKIILDGEGLIIQGTNPFTLSGQISGIGKLIKSGSSNLILNSFNTYRGGTLTKEGQLTLGNSAALGSGILTVEGATKLDNSHHIPLNNPIKLNADLSIAGNQNLDINGIISGAGGLHKYGTSELMLNGVNHYSGGTVLYDGRLFLGNEDVLGSGSLNVKGEATLDHSSGFTLNNAIELDADLKLAGRYLTLNGTISGAGGINKLSSAQLTLNAANSYSGGTVIKGGGKLVIGDNLALGSGALVVDKEVSLDNWQNLTLKNDLHLNADLELEGSHDLMLNGIISGNKGIKKQGRASLTLKKDNSYQGVPP</sequence>
<keyword evidence="2" id="KW-1133">Transmembrane helix</keyword>
<dbReference type="Proteomes" id="UP000004116">
    <property type="component" value="Unassembled WGS sequence"/>
</dbReference>
<dbReference type="PANTHER" id="PTHR35037">
    <property type="entry name" value="C-TERMINAL REGION OF AIDA-LIKE PROTEIN"/>
    <property type="match status" value="1"/>
</dbReference>
<keyword evidence="4" id="KW-1185">Reference proteome</keyword>
<organism evidence="3 4">
    <name type="scientific">Candidatus Regiella insecticola 5.15</name>
    <dbReference type="NCBI Taxonomy" id="1005043"/>
    <lineage>
        <taxon>Bacteria</taxon>
        <taxon>Pseudomonadati</taxon>
        <taxon>Pseudomonadota</taxon>
        <taxon>Gammaproteobacteria</taxon>
        <taxon>Enterobacterales</taxon>
        <taxon>Enterobacteriaceae</taxon>
        <taxon>aphid secondary symbionts</taxon>
        <taxon>Candidatus Regiella</taxon>
    </lineage>
</organism>
<protein>
    <submittedName>
        <fullName evidence="3">Outer membrane autotransporter</fullName>
    </submittedName>
</protein>
<dbReference type="Gene3D" id="2.160.20.20">
    <property type="match status" value="1"/>
</dbReference>
<dbReference type="InterPro" id="IPR013425">
    <property type="entry name" value="Autotrns_rpt"/>
</dbReference>
<keyword evidence="2" id="KW-0472">Membrane</keyword>